<evidence type="ECO:0000313" key="10">
    <source>
        <dbReference type="EMBL" id="PSL07634.1"/>
    </source>
</evidence>
<keyword evidence="2 7" id="KW-0812">Transmembrane</keyword>
<feature type="domain" description="ABC transporter" evidence="8">
    <location>
        <begin position="341"/>
        <end position="566"/>
    </location>
</feature>
<comment type="caution">
    <text evidence="10">The sequence shown here is derived from an EMBL/GenBank/DDBJ whole genome shotgun (WGS) entry which is preliminary data.</text>
</comment>
<name>A0A2P8EDY5_9BACT</name>
<dbReference type="InterPro" id="IPR003593">
    <property type="entry name" value="AAA+_ATPase"/>
</dbReference>
<dbReference type="RefSeq" id="WP_106565698.1">
    <property type="nucleotide sequence ID" value="NZ_JAUVYL010000129.1"/>
</dbReference>
<dbReference type="Gene3D" id="1.20.1560.10">
    <property type="entry name" value="ABC transporter type 1, transmembrane domain"/>
    <property type="match status" value="1"/>
</dbReference>
<feature type="transmembrane region" description="Helical" evidence="7">
    <location>
        <begin position="61"/>
        <end position="85"/>
    </location>
</feature>
<feature type="transmembrane region" description="Helical" evidence="7">
    <location>
        <begin position="162"/>
        <end position="181"/>
    </location>
</feature>
<dbReference type="OrthoDB" id="311344at2"/>
<dbReference type="InterPro" id="IPR011527">
    <property type="entry name" value="ABC1_TM_dom"/>
</dbReference>
<feature type="transmembrane region" description="Helical" evidence="7">
    <location>
        <begin position="25"/>
        <end position="49"/>
    </location>
</feature>
<protein>
    <submittedName>
        <fullName evidence="10">ABC-type bacteriocin/lantibiotic exporter with double-glycine peptidase domain</fullName>
    </submittedName>
</protein>
<accession>A0A2P8EDY5</accession>
<feature type="transmembrane region" description="Helical" evidence="7">
    <location>
        <begin position="138"/>
        <end position="156"/>
    </location>
</feature>
<dbReference type="GO" id="GO:0005886">
    <property type="term" value="C:plasma membrane"/>
    <property type="evidence" value="ECO:0007669"/>
    <property type="project" value="UniProtKB-SubCell"/>
</dbReference>
<keyword evidence="11" id="KW-1185">Reference proteome</keyword>
<dbReference type="AlphaFoldDB" id="A0A2P8EDY5"/>
<keyword evidence="6 7" id="KW-0472">Membrane</keyword>
<organism evidence="10 11">
    <name type="scientific">Cecembia rubra</name>
    <dbReference type="NCBI Taxonomy" id="1485585"/>
    <lineage>
        <taxon>Bacteria</taxon>
        <taxon>Pseudomonadati</taxon>
        <taxon>Bacteroidota</taxon>
        <taxon>Cytophagia</taxon>
        <taxon>Cytophagales</taxon>
        <taxon>Cyclobacteriaceae</taxon>
        <taxon>Cecembia</taxon>
    </lineage>
</organism>
<dbReference type="SUPFAM" id="SSF90123">
    <property type="entry name" value="ABC transporter transmembrane region"/>
    <property type="match status" value="1"/>
</dbReference>
<dbReference type="GO" id="GO:0016887">
    <property type="term" value="F:ATP hydrolysis activity"/>
    <property type="evidence" value="ECO:0007669"/>
    <property type="project" value="InterPro"/>
</dbReference>
<dbReference type="Gene3D" id="3.40.50.300">
    <property type="entry name" value="P-loop containing nucleotide triphosphate hydrolases"/>
    <property type="match status" value="1"/>
</dbReference>
<evidence type="ECO:0000259" key="9">
    <source>
        <dbReference type="PROSITE" id="PS50929"/>
    </source>
</evidence>
<proteinExistence type="predicted"/>
<evidence type="ECO:0000256" key="1">
    <source>
        <dbReference type="ARBA" id="ARBA00004651"/>
    </source>
</evidence>
<keyword evidence="3" id="KW-0547">Nucleotide-binding</keyword>
<dbReference type="PANTHER" id="PTHR43394">
    <property type="entry name" value="ATP-DEPENDENT PERMEASE MDL1, MITOCHONDRIAL"/>
    <property type="match status" value="1"/>
</dbReference>
<gene>
    <name evidence="10" type="ORF">CLV48_101567</name>
</gene>
<evidence type="ECO:0000256" key="2">
    <source>
        <dbReference type="ARBA" id="ARBA00022692"/>
    </source>
</evidence>
<dbReference type="InterPro" id="IPR027417">
    <property type="entry name" value="P-loop_NTPase"/>
</dbReference>
<dbReference type="PROSITE" id="PS50893">
    <property type="entry name" value="ABC_TRANSPORTER_2"/>
    <property type="match status" value="1"/>
</dbReference>
<evidence type="ECO:0000256" key="4">
    <source>
        <dbReference type="ARBA" id="ARBA00022840"/>
    </source>
</evidence>
<reference evidence="10 11" key="1">
    <citation type="submission" date="2018-03" db="EMBL/GenBank/DDBJ databases">
        <title>Genomic Encyclopedia of Archaeal and Bacterial Type Strains, Phase II (KMG-II): from individual species to whole genera.</title>
        <authorList>
            <person name="Goeker M."/>
        </authorList>
    </citation>
    <scope>NUCLEOTIDE SEQUENCE [LARGE SCALE GENOMIC DNA]</scope>
    <source>
        <strain evidence="10 11">DSM 28057</strain>
    </source>
</reference>
<dbReference type="EMBL" id="PYGF01000001">
    <property type="protein sequence ID" value="PSL07634.1"/>
    <property type="molecule type" value="Genomic_DNA"/>
</dbReference>
<evidence type="ECO:0000313" key="11">
    <source>
        <dbReference type="Proteomes" id="UP000240708"/>
    </source>
</evidence>
<dbReference type="PANTHER" id="PTHR43394:SF4">
    <property type="entry name" value="TOXIN SECRETION ABC TRANSPORTER ATP-BINDING PROTEIN"/>
    <property type="match status" value="1"/>
</dbReference>
<dbReference type="SUPFAM" id="SSF52540">
    <property type="entry name" value="P-loop containing nucleoside triphosphate hydrolases"/>
    <property type="match status" value="1"/>
</dbReference>
<evidence type="ECO:0000256" key="7">
    <source>
        <dbReference type="SAM" id="Phobius"/>
    </source>
</evidence>
<dbReference type="Pfam" id="PF00005">
    <property type="entry name" value="ABC_tran"/>
    <property type="match status" value="1"/>
</dbReference>
<feature type="domain" description="ABC transmembrane type-1" evidence="9">
    <location>
        <begin position="29"/>
        <end position="306"/>
    </location>
</feature>
<feature type="transmembrane region" description="Helical" evidence="7">
    <location>
        <begin position="252"/>
        <end position="271"/>
    </location>
</feature>
<dbReference type="Proteomes" id="UP000240708">
    <property type="component" value="Unassembled WGS sequence"/>
</dbReference>
<comment type="subcellular location">
    <subcellularLocation>
        <location evidence="1">Cell membrane</location>
        <topology evidence="1">Multi-pass membrane protein</topology>
    </subcellularLocation>
</comment>
<keyword evidence="4" id="KW-0067">ATP-binding</keyword>
<dbReference type="SMART" id="SM00382">
    <property type="entry name" value="AAA"/>
    <property type="match status" value="1"/>
</dbReference>
<dbReference type="InterPro" id="IPR039421">
    <property type="entry name" value="Type_1_exporter"/>
</dbReference>
<evidence type="ECO:0000256" key="6">
    <source>
        <dbReference type="ARBA" id="ARBA00023136"/>
    </source>
</evidence>
<dbReference type="InterPro" id="IPR036640">
    <property type="entry name" value="ABC1_TM_sf"/>
</dbReference>
<evidence type="ECO:0000259" key="8">
    <source>
        <dbReference type="PROSITE" id="PS50893"/>
    </source>
</evidence>
<dbReference type="GO" id="GO:0005524">
    <property type="term" value="F:ATP binding"/>
    <property type="evidence" value="ECO:0007669"/>
    <property type="project" value="UniProtKB-KW"/>
</dbReference>
<evidence type="ECO:0000256" key="3">
    <source>
        <dbReference type="ARBA" id="ARBA00022741"/>
    </source>
</evidence>
<dbReference type="InterPro" id="IPR003439">
    <property type="entry name" value="ABC_transporter-like_ATP-bd"/>
</dbReference>
<evidence type="ECO:0000256" key="5">
    <source>
        <dbReference type="ARBA" id="ARBA00022989"/>
    </source>
</evidence>
<dbReference type="GO" id="GO:0015421">
    <property type="term" value="F:ABC-type oligopeptide transporter activity"/>
    <property type="evidence" value="ECO:0007669"/>
    <property type="project" value="TreeGrafter"/>
</dbReference>
<sequence>MKIDVALTPLRRFFKFLEEEKKEVYAIYFYSFLNGGVSLIYPLGIQAIVNFVLGGRVSTAWLIMVLVVAIGITFGGFLQISQLYLTEKLEQRVFTKSAFSFAYRLPRLKMDELQWKHTPELVNRFFDAVNLQKGISKILIDFSFATVQIFFGMVLLALYNVFFLIFSVILLAMVILIFYYTSPKGMETNLKVSTQKYKTAYWLEEIGRTMATFKLAGNSKLPFYTIDKLLQSYVDYRNKHFAVLVLQYKVMIVFKALIVTVLLVVGSVLLINDQISIGQFIAAEVVIILMVSSVEKVILSLDSVYDTLTATEKMGQIMDLPMERQEGTEKSLTTNKQSLEFEIRDLSFKSKDTSFDILKDVTFQINSGEKVILTGKSGSGKSTLMYLMAGLFSDYRGRIIVNGLPIDTMNLDRLRSYIGDSLSHQSIFHGSIYDNITLKKDVIDKQVREIIELVGLKEYIYQLPEDWDTVLMPEGKNLSKSVISKIILARCLVNHPKALLLEDLFSCFDEKEKETYINYLLSGTWTLLMVSEDPEIIKKFSRVIALDEGRVVFDGSSEVYLKSKMN</sequence>
<keyword evidence="5 7" id="KW-1133">Transmembrane helix</keyword>
<dbReference type="Pfam" id="PF00664">
    <property type="entry name" value="ABC_membrane"/>
    <property type="match status" value="1"/>
</dbReference>
<dbReference type="PROSITE" id="PS50929">
    <property type="entry name" value="ABC_TM1F"/>
    <property type="match status" value="1"/>
</dbReference>